<dbReference type="InterPro" id="IPR001148">
    <property type="entry name" value="CA_dom"/>
</dbReference>
<feature type="signal peptide" evidence="4">
    <location>
        <begin position="1"/>
        <end position="17"/>
    </location>
</feature>
<reference evidence="6 7" key="1">
    <citation type="journal article" date="2019" name="J. Hered.">
        <title>An Improved Genome Assembly for Drosophila navojoa, the Basal Species in the mojavensis Cluster.</title>
        <authorList>
            <person name="Vanderlinde T."/>
            <person name="Dupim E.G."/>
            <person name="Nazario-Yepiz N.O."/>
            <person name="Carvalho A.B."/>
        </authorList>
    </citation>
    <scope>NUCLEOTIDE SEQUENCE [LARGE SCALE GENOMIC DNA]</scope>
    <source>
        <strain evidence="6">Navoj_Jal97</strain>
        <tissue evidence="6">Whole organism</tissue>
    </source>
</reference>
<dbReference type="Gene3D" id="3.10.200.10">
    <property type="entry name" value="Alpha carbonic anhydrase"/>
    <property type="match status" value="1"/>
</dbReference>
<dbReference type="CDD" id="cd00326">
    <property type="entry name" value="alpha_CA"/>
    <property type="match status" value="1"/>
</dbReference>
<comment type="caution">
    <text evidence="6">The sequence shown here is derived from an EMBL/GenBank/DDBJ whole genome shotgun (WGS) entry which is preliminary data.</text>
</comment>
<evidence type="ECO:0000256" key="3">
    <source>
        <dbReference type="ARBA" id="ARBA00022833"/>
    </source>
</evidence>
<feature type="chain" id="PRO_5025098208" description="Carbonic anhydrase" evidence="4">
    <location>
        <begin position="18"/>
        <end position="189"/>
    </location>
</feature>
<comment type="function">
    <text evidence="4">Reversible hydration of carbon dioxide.</text>
</comment>
<evidence type="ECO:0000256" key="2">
    <source>
        <dbReference type="ARBA" id="ARBA00022723"/>
    </source>
</evidence>
<evidence type="ECO:0000313" key="7">
    <source>
        <dbReference type="Proteomes" id="UP000295192"/>
    </source>
</evidence>
<sequence>MLTTIIILLITISCSYADPKLEVEWDHAQHGLDWGGSCSKGKYQSPINLLTKWDALHEKHHLKLQNYCNLALKKTVLYNTGYTVSLDLAVSENGNFPRMSGALLTRTFNATELHFHWGSKNAKGSEHTIDGKRFDLELHIVHRALGVDDIAVLSVLFNIRENATTKPVLEPIFDALAEVSKYHKMAEDR</sequence>
<dbReference type="PANTHER" id="PTHR18952:SF137">
    <property type="entry name" value="CARBONIC ANHYDRASE"/>
    <property type="match status" value="1"/>
</dbReference>
<keyword evidence="3 4" id="KW-0862">Zinc</keyword>
<organism evidence="6 7">
    <name type="scientific">Drosophila navojoa</name>
    <name type="common">Fruit fly</name>
    <dbReference type="NCBI Taxonomy" id="7232"/>
    <lineage>
        <taxon>Eukaryota</taxon>
        <taxon>Metazoa</taxon>
        <taxon>Ecdysozoa</taxon>
        <taxon>Arthropoda</taxon>
        <taxon>Hexapoda</taxon>
        <taxon>Insecta</taxon>
        <taxon>Pterygota</taxon>
        <taxon>Neoptera</taxon>
        <taxon>Endopterygota</taxon>
        <taxon>Diptera</taxon>
        <taxon>Brachycera</taxon>
        <taxon>Muscomorpha</taxon>
        <taxon>Ephydroidea</taxon>
        <taxon>Drosophilidae</taxon>
        <taxon>Drosophila</taxon>
    </lineage>
</organism>
<dbReference type="OMA" id="SEHSINC"/>
<dbReference type="GO" id="GO:0004089">
    <property type="term" value="F:carbonate dehydratase activity"/>
    <property type="evidence" value="ECO:0007669"/>
    <property type="project" value="UniProtKB-UniRule"/>
</dbReference>
<dbReference type="Proteomes" id="UP000295192">
    <property type="component" value="Unassembled WGS sequence"/>
</dbReference>
<gene>
    <name evidence="6" type="ORF">AWZ03_001404</name>
</gene>
<dbReference type="SMART" id="SM01057">
    <property type="entry name" value="Carb_anhydrase"/>
    <property type="match status" value="1"/>
</dbReference>
<dbReference type="Pfam" id="PF00194">
    <property type="entry name" value="Carb_anhydrase"/>
    <property type="match status" value="1"/>
</dbReference>
<dbReference type="EMBL" id="LSRL02000005">
    <property type="protein sequence ID" value="TDG52123.1"/>
    <property type="molecule type" value="Genomic_DNA"/>
</dbReference>
<feature type="domain" description="Alpha-carbonic anhydrase" evidence="5">
    <location>
        <begin position="23"/>
        <end position="189"/>
    </location>
</feature>
<accession>A0A484BTT6</accession>
<dbReference type="EC" id="4.2.1.1" evidence="4"/>
<evidence type="ECO:0000256" key="4">
    <source>
        <dbReference type="RuleBase" id="RU367011"/>
    </source>
</evidence>
<name>A0A484BTT6_DRONA</name>
<dbReference type="InterPro" id="IPR018338">
    <property type="entry name" value="Carbonic_anhydrase_a-class_CS"/>
</dbReference>
<keyword evidence="4" id="KW-0456">Lyase</keyword>
<dbReference type="PANTHER" id="PTHR18952">
    <property type="entry name" value="CARBONIC ANHYDRASE"/>
    <property type="match status" value="1"/>
</dbReference>
<dbReference type="PROSITE" id="PS00162">
    <property type="entry name" value="ALPHA_CA_1"/>
    <property type="match status" value="1"/>
</dbReference>
<dbReference type="SUPFAM" id="SSF51069">
    <property type="entry name" value="Carbonic anhydrase"/>
    <property type="match status" value="1"/>
</dbReference>
<proteinExistence type="inferred from homology"/>
<dbReference type="InterPro" id="IPR036398">
    <property type="entry name" value="CA_dom_sf"/>
</dbReference>
<dbReference type="InterPro" id="IPR023561">
    <property type="entry name" value="Carbonic_anhydrase_a-class"/>
</dbReference>
<comment type="similarity">
    <text evidence="1 4">Belongs to the alpha-carbonic anhydrase family.</text>
</comment>
<keyword evidence="7" id="KW-1185">Reference proteome</keyword>
<protein>
    <recommendedName>
        <fullName evidence="4">Carbonic anhydrase</fullName>
        <ecNumber evidence="4">4.2.1.1</ecNumber>
    </recommendedName>
</protein>
<comment type="catalytic activity">
    <reaction evidence="4">
        <text>hydrogencarbonate + H(+) = CO2 + H2O</text>
        <dbReference type="Rhea" id="RHEA:10748"/>
        <dbReference type="ChEBI" id="CHEBI:15377"/>
        <dbReference type="ChEBI" id="CHEBI:15378"/>
        <dbReference type="ChEBI" id="CHEBI:16526"/>
        <dbReference type="ChEBI" id="CHEBI:17544"/>
        <dbReference type="EC" id="4.2.1.1"/>
    </reaction>
</comment>
<comment type="cofactor">
    <cofactor evidence="4">
        <name>Zn(2+)</name>
        <dbReference type="ChEBI" id="CHEBI:29105"/>
    </cofactor>
</comment>
<keyword evidence="2 4" id="KW-0479">Metal-binding</keyword>
<evidence type="ECO:0000313" key="6">
    <source>
        <dbReference type="EMBL" id="TDG52123.1"/>
    </source>
</evidence>
<evidence type="ECO:0000259" key="5">
    <source>
        <dbReference type="PROSITE" id="PS51144"/>
    </source>
</evidence>
<dbReference type="GO" id="GO:0008270">
    <property type="term" value="F:zinc ion binding"/>
    <property type="evidence" value="ECO:0007669"/>
    <property type="project" value="UniProtKB-UniRule"/>
</dbReference>
<dbReference type="GO" id="GO:0005737">
    <property type="term" value="C:cytoplasm"/>
    <property type="evidence" value="ECO:0007669"/>
    <property type="project" value="TreeGrafter"/>
</dbReference>
<dbReference type="AlphaFoldDB" id="A0A484BTT6"/>
<evidence type="ECO:0000256" key="1">
    <source>
        <dbReference type="ARBA" id="ARBA00010718"/>
    </source>
</evidence>
<dbReference type="OrthoDB" id="429145at2759"/>
<keyword evidence="4" id="KW-0732">Signal</keyword>
<dbReference type="STRING" id="7232.A0A484BTT6"/>
<dbReference type="PROSITE" id="PS51144">
    <property type="entry name" value="ALPHA_CA_2"/>
    <property type="match status" value="1"/>
</dbReference>